<keyword evidence="3" id="KW-1185">Reference proteome</keyword>
<dbReference type="KEGG" id="pchm:VFPPC_13814"/>
<evidence type="ECO:0000256" key="1">
    <source>
        <dbReference type="SAM" id="MobiDB-lite"/>
    </source>
</evidence>
<comment type="caution">
    <text evidence="2">The sequence shown here is derived from an EMBL/GenBank/DDBJ whole genome shotgun (WGS) entry which is preliminary data.</text>
</comment>
<reference evidence="2 3" key="1">
    <citation type="journal article" date="2016" name="PLoS Pathog.">
        <title>Biosynthesis of antibiotic leucinostatins in bio-control fungus Purpureocillium lilacinum and their inhibition on phytophthora revealed by genome mining.</title>
        <authorList>
            <person name="Wang G."/>
            <person name="Liu Z."/>
            <person name="Lin R."/>
            <person name="Li E."/>
            <person name="Mao Z."/>
            <person name="Ling J."/>
            <person name="Yang Y."/>
            <person name="Yin W.B."/>
            <person name="Xie B."/>
        </authorList>
    </citation>
    <scope>NUCLEOTIDE SEQUENCE [LARGE SCALE GENOMIC DNA]</scope>
    <source>
        <strain evidence="2">170</strain>
    </source>
</reference>
<dbReference type="AlphaFoldDB" id="A0A179FVT2"/>
<evidence type="ECO:0000313" key="2">
    <source>
        <dbReference type="EMBL" id="OAQ69231.1"/>
    </source>
</evidence>
<protein>
    <submittedName>
        <fullName evidence="2">Uncharacterized protein</fullName>
    </submittedName>
</protein>
<gene>
    <name evidence="2" type="ORF">VFPPC_13814</name>
</gene>
<dbReference type="GeneID" id="28855580"/>
<dbReference type="EMBL" id="LSBJ02000003">
    <property type="protein sequence ID" value="OAQ69231.1"/>
    <property type="molecule type" value="Genomic_DNA"/>
</dbReference>
<sequence>MSQTSLVETTGEPPRAAFDHPGILRLNRPNLSEGNSPLGLDLGLGQLFTLTGRFIYETTAGLSLPTYHISTRNTQSGKPWQLQLSHMLPSEARRVREAASDGSEEPFIRYDEDLTLYAGEKLNVPISLGRKPLLVIRGQKKGTVQGSVIMERSGRSYKFWHMVPIKHALTQAETQRMQALMHRRGYRDSDDWKKKLLLYVQERPAAGSGKLAWCDASGVAVADETGDKLNIADETDIEKRDLIISCWACKNFVLDTASLA</sequence>
<evidence type="ECO:0000313" key="3">
    <source>
        <dbReference type="Proteomes" id="UP000078397"/>
    </source>
</evidence>
<dbReference type="Proteomes" id="UP000078397">
    <property type="component" value="Unassembled WGS sequence"/>
</dbReference>
<organism evidence="2 3">
    <name type="scientific">Pochonia chlamydosporia 170</name>
    <dbReference type="NCBI Taxonomy" id="1380566"/>
    <lineage>
        <taxon>Eukaryota</taxon>
        <taxon>Fungi</taxon>
        <taxon>Dikarya</taxon>
        <taxon>Ascomycota</taxon>
        <taxon>Pezizomycotina</taxon>
        <taxon>Sordariomycetes</taxon>
        <taxon>Hypocreomycetidae</taxon>
        <taxon>Hypocreales</taxon>
        <taxon>Clavicipitaceae</taxon>
        <taxon>Pochonia</taxon>
    </lineage>
</organism>
<name>A0A179FVT2_METCM</name>
<accession>A0A179FVT2</accession>
<proteinExistence type="predicted"/>
<dbReference type="OrthoDB" id="4820872at2759"/>
<dbReference type="RefSeq" id="XP_018146081.1">
    <property type="nucleotide sequence ID" value="XM_018291586.1"/>
</dbReference>
<feature type="region of interest" description="Disordered" evidence="1">
    <location>
        <begin position="1"/>
        <end position="21"/>
    </location>
</feature>